<evidence type="ECO:0000313" key="1">
    <source>
        <dbReference type="EMBL" id="GAT59221.1"/>
    </source>
</evidence>
<dbReference type="EMBL" id="DF849829">
    <property type="protein sequence ID" value="GAT59221.1"/>
    <property type="molecule type" value="Genomic_DNA"/>
</dbReference>
<accession>A0ABQ0M7D1</accession>
<proteinExistence type="predicted"/>
<dbReference type="Proteomes" id="UP000815677">
    <property type="component" value="Unassembled WGS sequence"/>
</dbReference>
<organism evidence="1 2">
    <name type="scientific">Mycena chlorophos</name>
    <name type="common">Agaric fungus</name>
    <name type="synonym">Agaricus chlorophos</name>
    <dbReference type="NCBI Taxonomy" id="658473"/>
    <lineage>
        <taxon>Eukaryota</taxon>
        <taxon>Fungi</taxon>
        <taxon>Dikarya</taxon>
        <taxon>Basidiomycota</taxon>
        <taxon>Agaricomycotina</taxon>
        <taxon>Agaricomycetes</taxon>
        <taxon>Agaricomycetidae</taxon>
        <taxon>Agaricales</taxon>
        <taxon>Marasmiineae</taxon>
        <taxon>Mycenaceae</taxon>
        <taxon>Mycena</taxon>
    </lineage>
</organism>
<reference evidence="1" key="1">
    <citation type="submission" date="2014-09" db="EMBL/GenBank/DDBJ databases">
        <title>Genome sequence of the luminous mushroom Mycena chlorophos for searching fungal bioluminescence genes.</title>
        <authorList>
            <person name="Tanaka Y."/>
            <person name="Kasuga D."/>
            <person name="Oba Y."/>
            <person name="Hase S."/>
            <person name="Sato K."/>
            <person name="Oba Y."/>
            <person name="Sakakibara Y."/>
        </authorList>
    </citation>
    <scope>NUCLEOTIDE SEQUENCE</scope>
</reference>
<protein>
    <submittedName>
        <fullName evidence="1">Uncharacterized protein</fullName>
    </submittedName>
</protein>
<evidence type="ECO:0000313" key="2">
    <source>
        <dbReference type="Proteomes" id="UP000815677"/>
    </source>
</evidence>
<name>A0ABQ0M7D1_MYCCL</name>
<keyword evidence="2" id="KW-1185">Reference proteome</keyword>
<gene>
    <name evidence="1" type="ORF">MCHLO_15542</name>
</gene>
<sequence length="195" mass="21391">MSIPRFSSLVQSGIEMDIFNDDQPGLYTTALLYPTHGEPLLVEVPARFGVLAMNSAYDLDPTLWIGLGTSPDAASFDMDRCAITVSRWPADDVLPLEFSYTVFCAPQLSGAYSDFGDQHPINEAVNALTARTARCWRRNVLVVRSAQDAGGKSRYSSGVSDISERDFYLVNAIVRGYVRLTAALRFPFIGGQVDP</sequence>